<dbReference type="AlphaFoldDB" id="A0AAP1EA48"/>
<comment type="caution">
    <text evidence="2">The sequence shown here is derived from an EMBL/GenBank/DDBJ whole genome shotgun (WGS) entry which is preliminary data.</text>
</comment>
<proteinExistence type="predicted"/>
<gene>
    <name evidence="2" type="ORF">B4122_0136</name>
</gene>
<dbReference type="EMBL" id="LJZV01000001">
    <property type="protein sequence ID" value="KZD95164.1"/>
    <property type="molecule type" value="Genomic_DNA"/>
</dbReference>
<reference evidence="2 3" key="1">
    <citation type="submission" date="2015-09" db="EMBL/GenBank/DDBJ databases">
        <title>Spore heat resistance.</title>
        <authorList>
            <person name="Boekhorst J."/>
            <person name="Berendsen E.M."/>
            <person name="Wells-Bennik M.H."/>
            <person name="Kuipers O.P."/>
        </authorList>
    </citation>
    <scope>NUCLEOTIDE SEQUENCE [LARGE SCALE GENOMIC DNA]</scope>
    <source>
        <strain evidence="2 3">B4122</strain>
    </source>
</reference>
<name>A0AAP1EA48_BACIU</name>
<evidence type="ECO:0000256" key="1">
    <source>
        <dbReference type="SAM" id="MobiDB-lite"/>
    </source>
</evidence>
<accession>A0AAP1EA48</accession>
<feature type="region of interest" description="Disordered" evidence="1">
    <location>
        <begin position="1"/>
        <end position="38"/>
    </location>
</feature>
<dbReference type="Proteomes" id="UP000076442">
    <property type="component" value="Unassembled WGS sequence"/>
</dbReference>
<evidence type="ECO:0000313" key="2">
    <source>
        <dbReference type="EMBL" id="KZD95164.1"/>
    </source>
</evidence>
<organism evidence="2 3">
    <name type="scientific">Bacillus subtilis</name>
    <dbReference type="NCBI Taxonomy" id="1423"/>
    <lineage>
        <taxon>Bacteria</taxon>
        <taxon>Bacillati</taxon>
        <taxon>Bacillota</taxon>
        <taxon>Bacilli</taxon>
        <taxon>Bacillales</taxon>
        <taxon>Bacillaceae</taxon>
        <taxon>Bacillus</taxon>
    </lineage>
</organism>
<sequence>MNNFEGVVRSPRRKERMETHEDELSEQELGTFDPCMQN</sequence>
<evidence type="ECO:0000313" key="3">
    <source>
        <dbReference type="Proteomes" id="UP000076442"/>
    </source>
</evidence>
<protein>
    <submittedName>
        <fullName evidence="2">Uncharacterized protein</fullName>
    </submittedName>
</protein>